<proteinExistence type="predicted"/>
<feature type="non-terminal residue" evidence="1">
    <location>
        <position position="52"/>
    </location>
</feature>
<accession>A0A4Y2LX12</accession>
<dbReference type="AlphaFoldDB" id="A0A4Y2LX12"/>
<name>A0A4Y2LX12_ARAVE</name>
<dbReference type="EMBL" id="BGPR01006484">
    <property type="protein sequence ID" value="GBN19368.1"/>
    <property type="molecule type" value="Genomic_DNA"/>
</dbReference>
<comment type="caution">
    <text evidence="1">The sequence shown here is derived from an EMBL/GenBank/DDBJ whole genome shotgun (WGS) entry which is preliminary data.</text>
</comment>
<protein>
    <submittedName>
        <fullName evidence="1">Uncharacterized protein</fullName>
    </submittedName>
</protein>
<reference evidence="1 2" key="1">
    <citation type="journal article" date="2019" name="Sci. Rep.">
        <title>Orb-weaving spider Araneus ventricosus genome elucidates the spidroin gene catalogue.</title>
        <authorList>
            <person name="Kono N."/>
            <person name="Nakamura H."/>
            <person name="Ohtoshi R."/>
            <person name="Moran D.A.P."/>
            <person name="Shinohara A."/>
            <person name="Yoshida Y."/>
            <person name="Fujiwara M."/>
            <person name="Mori M."/>
            <person name="Tomita M."/>
            <person name="Arakawa K."/>
        </authorList>
    </citation>
    <scope>NUCLEOTIDE SEQUENCE [LARGE SCALE GENOMIC DNA]</scope>
</reference>
<evidence type="ECO:0000313" key="2">
    <source>
        <dbReference type="Proteomes" id="UP000499080"/>
    </source>
</evidence>
<sequence>MAVGNAWSELCLVAGVGNTWRTVALLKSNSPGSAQEIFLNGWYLEIPLVPGL</sequence>
<evidence type="ECO:0000313" key="1">
    <source>
        <dbReference type="EMBL" id="GBN19368.1"/>
    </source>
</evidence>
<organism evidence="1 2">
    <name type="scientific">Araneus ventricosus</name>
    <name type="common">Orbweaver spider</name>
    <name type="synonym">Epeira ventricosa</name>
    <dbReference type="NCBI Taxonomy" id="182803"/>
    <lineage>
        <taxon>Eukaryota</taxon>
        <taxon>Metazoa</taxon>
        <taxon>Ecdysozoa</taxon>
        <taxon>Arthropoda</taxon>
        <taxon>Chelicerata</taxon>
        <taxon>Arachnida</taxon>
        <taxon>Araneae</taxon>
        <taxon>Araneomorphae</taxon>
        <taxon>Entelegynae</taxon>
        <taxon>Araneoidea</taxon>
        <taxon>Araneidae</taxon>
        <taxon>Araneus</taxon>
    </lineage>
</organism>
<dbReference type="Proteomes" id="UP000499080">
    <property type="component" value="Unassembled WGS sequence"/>
</dbReference>
<keyword evidence="2" id="KW-1185">Reference proteome</keyword>
<gene>
    <name evidence="1" type="ORF">AVEN_152270_1</name>
</gene>